<evidence type="ECO:0000256" key="1">
    <source>
        <dbReference type="SAM" id="MobiDB-lite"/>
    </source>
</evidence>
<comment type="caution">
    <text evidence="2">The sequence shown here is derived from an EMBL/GenBank/DDBJ whole genome shotgun (WGS) entry which is preliminary data.</text>
</comment>
<evidence type="ECO:0000313" key="3">
    <source>
        <dbReference type="Proteomes" id="UP000077202"/>
    </source>
</evidence>
<feature type="region of interest" description="Disordered" evidence="1">
    <location>
        <begin position="1"/>
        <end position="23"/>
    </location>
</feature>
<reference evidence="2" key="1">
    <citation type="submission" date="2016-03" db="EMBL/GenBank/DDBJ databases">
        <title>Mechanisms controlling the formation of the plant cell surface in tip-growing cells are functionally conserved among land plants.</title>
        <authorList>
            <person name="Honkanen S."/>
            <person name="Jones V.A."/>
            <person name="Morieri G."/>
            <person name="Champion C."/>
            <person name="Hetherington A.J."/>
            <person name="Kelly S."/>
            <person name="Saint-Marcoux D."/>
            <person name="Proust H."/>
            <person name="Prescott H."/>
            <person name="Dolan L."/>
        </authorList>
    </citation>
    <scope>NUCLEOTIDE SEQUENCE [LARGE SCALE GENOMIC DNA]</scope>
    <source>
        <tissue evidence="2">Whole gametophyte</tissue>
    </source>
</reference>
<dbReference type="EMBL" id="LVLJ01000095">
    <property type="protein sequence ID" value="OAE35745.1"/>
    <property type="molecule type" value="Genomic_DNA"/>
</dbReference>
<accession>A0A176WTA0</accession>
<gene>
    <name evidence="2" type="ORF">AXG93_1154s2010</name>
</gene>
<sequence>MDGKQAVKRRERKVSSSRQRHGKPEPGIAVYVCSNVCTKQLNVMWPMAATGSTVLGSTVRSTIGLESTSGTSGCTDFPVLRRILKLGTEGRTLQMVLDKNEEFWAQFPDDQRNLVAVGTVTGLESHPSQSQTPFIIPPCSAGFTLQSFEAGASQAHWAKMKRTMTASSAIQPHPAVE</sequence>
<feature type="compositionally biased region" description="Basic residues" evidence="1">
    <location>
        <begin position="1"/>
        <end position="12"/>
    </location>
</feature>
<keyword evidence="3" id="KW-1185">Reference proteome</keyword>
<name>A0A176WTA0_MARPO</name>
<dbReference type="Proteomes" id="UP000077202">
    <property type="component" value="Unassembled WGS sequence"/>
</dbReference>
<dbReference type="AlphaFoldDB" id="A0A176WTA0"/>
<organism evidence="2 3">
    <name type="scientific">Marchantia polymorpha subsp. ruderalis</name>
    <dbReference type="NCBI Taxonomy" id="1480154"/>
    <lineage>
        <taxon>Eukaryota</taxon>
        <taxon>Viridiplantae</taxon>
        <taxon>Streptophyta</taxon>
        <taxon>Embryophyta</taxon>
        <taxon>Marchantiophyta</taxon>
        <taxon>Marchantiopsida</taxon>
        <taxon>Marchantiidae</taxon>
        <taxon>Marchantiales</taxon>
        <taxon>Marchantiaceae</taxon>
        <taxon>Marchantia</taxon>
    </lineage>
</organism>
<proteinExistence type="predicted"/>
<evidence type="ECO:0000313" key="2">
    <source>
        <dbReference type="EMBL" id="OAE35745.1"/>
    </source>
</evidence>
<protein>
    <submittedName>
        <fullName evidence="2">Uncharacterized protein</fullName>
    </submittedName>
</protein>